<dbReference type="PRINTS" id="PR00045">
    <property type="entry name" value="SIGMA54FCT"/>
</dbReference>
<comment type="caution">
    <text evidence="11">The sequence shown here is derived from an EMBL/GenBank/DDBJ whole genome shotgun (WGS) entry which is preliminary data.</text>
</comment>
<evidence type="ECO:0000256" key="8">
    <source>
        <dbReference type="ARBA" id="ARBA00023163"/>
    </source>
</evidence>
<dbReference type="PROSITE" id="PS50044">
    <property type="entry name" value="SIGMA54_3"/>
    <property type="match status" value="1"/>
</dbReference>
<dbReference type="PANTHER" id="PTHR32248:SF4">
    <property type="entry name" value="RNA POLYMERASE SIGMA-54 FACTOR"/>
    <property type="match status" value="1"/>
</dbReference>
<dbReference type="Pfam" id="PF04963">
    <property type="entry name" value="Sigma54_CBD"/>
    <property type="match status" value="1"/>
</dbReference>
<gene>
    <name evidence="11" type="ORF">ACFQS1_37500</name>
</gene>
<sequence length="407" mass="43551">MTFELAMTPRLGMEVSPALVAFGELLMLPYPAMQDVVDDELQANADLERLEPGECPVCRGAWRARCPICGISHASSAIPDMPAAEPDSEKLRRAVHAETGPADAGALDYLIDNLDRHGLLDRSRAQLAAELRREESDVERLLSVIRRCGPPGVGATSVAECLVLQLDAIGLPPETAGLAQEVITGHLAALGRGHFAAIAEAVGTTREAIAGVLELIRRRLRPYPAYDGTTAGGTAYVIPDVVIRAQADRFTVDLVESATTRLRARAAGPGAAAARSFLTLLRDRRETLRRVTEYAVQRQRDFLAGGALRPLTRAEVAADLGLHESTVSRAVADKQALLPDGRLSPLASFFGVSGGADEQLARLLRAADGPISDQRLADLMNAAGYPMARRTVAKHRARLGYAPVALR</sequence>
<evidence type="ECO:0000256" key="1">
    <source>
        <dbReference type="ARBA" id="ARBA00008798"/>
    </source>
</evidence>
<evidence type="ECO:0000256" key="6">
    <source>
        <dbReference type="ARBA" id="ARBA00023082"/>
    </source>
</evidence>
<evidence type="ECO:0000256" key="4">
    <source>
        <dbReference type="ARBA" id="ARBA00022695"/>
    </source>
</evidence>
<dbReference type="Gene3D" id="1.10.10.60">
    <property type="entry name" value="Homeodomain-like"/>
    <property type="match status" value="1"/>
</dbReference>
<evidence type="ECO:0000259" key="9">
    <source>
        <dbReference type="Pfam" id="PF04552"/>
    </source>
</evidence>
<name>A0ABW2I495_9ACTN</name>
<evidence type="ECO:0000256" key="2">
    <source>
        <dbReference type="ARBA" id="ARBA00022478"/>
    </source>
</evidence>
<dbReference type="InterPro" id="IPR007046">
    <property type="entry name" value="RNA_pol_sigma_54_core-bd"/>
</dbReference>
<organism evidence="11 12">
    <name type="scientific">Paractinoplanes rhizophilus</name>
    <dbReference type="NCBI Taxonomy" id="1416877"/>
    <lineage>
        <taxon>Bacteria</taxon>
        <taxon>Bacillati</taxon>
        <taxon>Actinomycetota</taxon>
        <taxon>Actinomycetes</taxon>
        <taxon>Micromonosporales</taxon>
        <taxon>Micromonosporaceae</taxon>
        <taxon>Paractinoplanes</taxon>
    </lineage>
</organism>
<keyword evidence="6" id="KW-0731">Sigma factor</keyword>
<keyword evidence="3" id="KW-0808">Transferase</keyword>
<dbReference type="InterPro" id="IPR000394">
    <property type="entry name" value="RNA_pol_sigma_54"/>
</dbReference>
<keyword evidence="12" id="KW-1185">Reference proteome</keyword>
<proteinExistence type="inferred from homology"/>
<dbReference type="InterPro" id="IPR038709">
    <property type="entry name" value="RpoN_core-bd_sf"/>
</dbReference>
<dbReference type="RefSeq" id="WP_378977262.1">
    <property type="nucleotide sequence ID" value="NZ_JBHTBJ010000057.1"/>
</dbReference>
<evidence type="ECO:0000256" key="7">
    <source>
        <dbReference type="ARBA" id="ARBA00023125"/>
    </source>
</evidence>
<evidence type="ECO:0000256" key="5">
    <source>
        <dbReference type="ARBA" id="ARBA00023015"/>
    </source>
</evidence>
<keyword evidence="8" id="KW-0804">Transcription</keyword>
<comment type="similarity">
    <text evidence="1">Belongs to the sigma-54 factor family.</text>
</comment>
<keyword evidence="5" id="KW-0805">Transcription regulation</keyword>
<dbReference type="Gene3D" id="1.10.10.1330">
    <property type="entry name" value="RNA polymerase sigma-54 factor, core-binding domain"/>
    <property type="match status" value="1"/>
</dbReference>
<keyword evidence="4" id="KW-0548">Nucleotidyltransferase</keyword>
<dbReference type="Pfam" id="PF04552">
    <property type="entry name" value="Sigma54_DBD"/>
    <property type="match status" value="1"/>
</dbReference>
<protein>
    <recommendedName>
        <fullName evidence="13">RNA polymerase sigma-54 factor</fullName>
    </recommendedName>
</protein>
<feature type="domain" description="RNA polymerase sigma factor 54 DNA-binding" evidence="9">
    <location>
        <begin position="273"/>
        <end position="404"/>
    </location>
</feature>
<evidence type="ECO:0000256" key="3">
    <source>
        <dbReference type="ARBA" id="ARBA00022679"/>
    </source>
</evidence>
<reference evidence="12" key="1">
    <citation type="journal article" date="2019" name="Int. J. Syst. Evol. Microbiol.">
        <title>The Global Catalogue of Microorganisms (GCM) 10K type strain sequencing project: providing services to taxonomists for standard genome sequencing and annotation.</title>
        <authorList>
            <consortium name="The Broad Institute Genomics Platform"/>
            <consortium name="The Broad Institute Genome Sequencing Center for Infectious Disease"/>
            <person name="Wu L."/>
            <person name="Ma J."/>
        </authorList>
    </citation>
    <scope>NUCLEOTIDE SEQUENCE [LARGE SCALE GENOMIC DNA]</scope>
    <source>
        <strain evidence="12">XZYJT-10</strain>
    </source>
</reference>
<keyword evidence="2" id="KW-0240">DNA-directed RNA polymerase</keyword>
<dbReference type="InterPro" id="IPR007634">
    <property type="entry name" value="RNA_pol_sigma_54_DNA-bd"/>
</dbReference>
<dbReference type="EMBL" id="JBHTBJ010000057">
    <property type="protein sequence ID" value="MFC7279687.1"/>
    <property type="molecule type" value="Genomic_DNA"/>
</dbReference>
<evidence type="ECO:0000313" key="11">
    <source>
        <dbReference type="EMBL" id="MFC7279687.1"/>
    </source>
</evidence>
<evidence type="ECO:0008006" key="13">
    <source>
        <dbReference type="Google" id="ProtNLM"/>
    </source>
</evidence>
<dbReference type="PANTHER" id="PTHR32248">
    <property type="entry name" value="RNA POLYMERASE SIGMA-54 FACTOR"/>
    <property type="match status" value="1"/>
</dbReference>
<evidence type="ECO:0000259" key="10">
    <source>
        <dbReference type="Pfam" id="PF04963"/>
    </source>
</evidence>
<dbReference type="Proteomes" id="UP001596548">
    <property type="component" value="Unassembled WGS sequence"/>
</dbReference>
<feature type="domain" description="RNA polymerase sigma factor 54 core-binding" evidence="10">
    <location>
        <begin position="98"/>
        <end position="264"/>
    </location>
</feature>
<keyword evidence="7" id="KW-0238">DNA-binding</keyword>
<accession>A0ABW2I495</accession>
<evidence type="ECO:0000313" key="12">
    <source>
        <dbReference type="Proteomes" id="UP001596548"/>
    </source>
</evidence>